<dbReference type="GO" id="GO:0016706">
    <property type="term" value="F:2-oxoglutarate-dependent dioxygenase activity"/>
    <property type="evidence" value="ECO:0007669"/>
    <property type="project" value="TreeGrafter"/>
</dbReference>
<evidence type="ECO:0000313" key="3">
    <source>
        <dbReference type="Proteomes" id="UP000229897"/>
    </source>
</evidence>
<name>A0A2D2DN03_9BURK</name>
<evidence type="ECO:0000313" key="2">
    <source>
        <dbReference type="EMBL" id="ATQ76365.1"/>
    </source>
</evidence>
<dbReference type="InterPro" id="IPR003347">
    <property type="entry name" value="JmjC_dom"/>
</dbReference>
<dbReference type="KEGG" id="mass:CR152_18900"/>
<evidence type="ECO:0000259" key="1">
    <source>
        <dbReference type="PROSITE" id="PS51184"/>
    </source>
</evidence>
<sequence length="367" mass="41335">MSFLSKAWNALGDGALWAFEEVSIYRRKRKPAPRIGKAEALARLRAADYGVVERVKDMSSADFLERYLMQQRPVIVTDGLRDWPAHQLWSFDYFRREFGGMTVQLQDAGFRPGAQARLDSYLAEIAARSPVELGQLNKDLDYLRYTYDSYVKHLLFTWGFGHHVKTQSFSFVAFQRIREHWGRPYFLPAGGYRIPWVQLGSLRPNERMCQDWGLYFSAPGACTRLHADGMRSNAVLCQIAGKKAGWIFSPSLEGAARSAAEGSDAEDFAGSGADSADRIWRFDLAPGEILLIPRGLAHEVHTLSPSISLTFNFVTNLEFQDYFRYKAERGAGWIASAPISAVSEFAEIYRADPNSVVADANREVHLA</sequence>
<dbReference type="Gene3D" id="2.60.120.650">
    <property type="entry name" value="Cupin"/>
    <property type="match status" value="1"/>
</dbReference>
<dbReference type="PROSITE" id="PS51184">
    <property type="entry name" value="JMJC"/>
    <property type="match status" value="1"/>
</dbReference>
<dbReference type="InterPro" id="IPR041667">
    <property type="entry name" value="Cupin_8"/>
</dbReference>
<protein>
    <recommendedName>
        <fullName evidence="1">JmjC domain-containing protein</fullName>
    </recommendedName>
</protein>
<feature type="domain" description="JmjC" evidence="1">
    <location>
        <begin position="183"/>
        <end position="330"/>
    </location>
</feature>
<reference evidence="2" key="1">
    <citation type="submission" date="2017-10" db="EMBL/GenBank/DDBJ databases">
        <title>Massilia psychrophilum sp. nov., a novel purple-pigmented bacterium isolated from Tianshan glacier, Xinjiang Municipality, China.</title>
        <authorList>
            <person name="Wang H."/>
        </authorList>
    </citation>
    <scope>NUCLEOTIDE SEQUENCE [LARGE SCALE GENOMIC DNA]</scope>
    <source>
        <strain evidence="2">B2</strain>
    </source>
</reference>
<organism evidence="2 3">
    <name type="scientific">Massilia violaceinigra</name>
    <dbReference type="NCBI Taxonomy" id="2045208"/>
    <lineage>
        <taxon>Bacteria</taxon>
        <taxon>Pseudomonadati</taxon>
        <taxon>Pseudomonadota</taxon>
        <taxon>Betaproteobacteria</taxon>
        <taxon>Burkholderiales</taxon>
        <taxon>Oxalobacteraceae</taxon>
        <taxon>Telluria group</taxon>
        <taxon>Massilia</taxon>
    </lineage>
</organism>
<dbReference type="EMBL" id="CP024608">
    <property type="protein sequence ID" value="ATQ76365.1"/>
    <property type="molecule type" value="Genomic_DNA"/>
</dbReference>
<dbReference type="Proteomes" id="UP000229897">
    <property type="component" value="Chromosome"/>
</dbReference>
<dbReference type="RefSeq" id="WP_099877115.1">
    <property type="nucleotide sequence ID" value="NZ_CP024608.1"/>
</dbReference>
<proteinExistence type="predicted"/>
<dbReference type="SUPFAM" id="SSF51197">
    <property type="entry name" value="Clavaminate synthase-like"/>
    <property type="match status" value="1"/>
</dbReference>
<dbReference type="PANTHER" id="PTHR12480">
    <property type="entry name" value="ARGININE DEMETHYLASE AND LYSYL-HYDROXYLASE JMJD"/>
    <property type="match status" value="1"/>
</dbReference>
<keyword evidence="3" id="KW-1185">Reference proteome</keyword>
<dbReference type="OrthoDB" id="479699at2"/>
<dbReference type="InterPro" id="IPR050910">
    <property type="entry name" value="JMJD6_ArgDemeth/LysHydrox"/>
</dbReference>
<dbReference type="PANTHER" id="PTHR12480:SF19">
    <property type="entry name" value="CUPIN-LIKE DOMAIN-CONTAINING PROTEIN"/>
    <property type="match status" value="1"/>
</dbReference>
<dbReference type="Pfam" id="PF13621">
    <property type="entry name" value="Cupin_8"/>
    <property type="match status" value="1"/>
</dbReference>
<accession>A0A2D2DN03</accession>
<dbReference type="AlphaFoldDB" id="A0A2D2DN03"/>
<gene>
    <name evidence="2" type="ORF">CR152_18900</name>
</gene>
<dbReference type="SMART" id="SM00558">
    <property type="entry name" value="JmjC"/>
    <property type="match status" value="1"/>
</dbReference>